<dbReference type="InterPro" id="IPR002110">
    <property type="entry name" value="Ankyrin_rpt"/>
</dbReference>
<reference evidence="4 5" key="1">
    <citation type="journal article" date="2015" name="Sci. Rep.">
        <title>Genome of the facultative scuticociliatosis pathogen Pseudocohnilembus persalinus provides insight into its virulence through horizontal gene transfer.</title>
        <authorList>
            <person name="Xiong J."/>
            <person name="Wang G."/>
            <person name="Cheng J."/>
            <person name="Tian M."/>
            <person name="Pan X."/>
            <person name="Warren A."/>
            <person name="Jiang C."/>
            <person name="Yuan D."/>
            <person name="Miao W."/>
        </authorList>
    </citation>
    <scope>NUCLEOTIDE SEQUENCE [LARGE SCALE GENOMIC DNA]</scope>
    <source>
        <strain evidence="4">36N120E</strain>
    </source>
</reference>
<organism evidence="4 5">
    <name type="scientific">Pseudocohnilembus persalinus</name>
    <name type="common">Ciliate</name>
    <dbReference type="NCBI Taxonomy" id="266149"/>
    <lineage>
        <taxon>Eukaryota</taxon>
        <taxon>Sar</taxon>
        <taxon>Alveolata</taxon>
        <taxon>Ciliophora</taxon>
        <taxon>Intramacronucleata</taxon>
        <taxon>Oligohymenophorea</taxon>
        <taxon>Scuticociliatia</taxon>
        <taxon>Philasterida</taxon>
        <taxon>Pseudocohnilembidae</taxon>
        <taxon>Pseudocohnilembus</taxon>
    </lineage>
</organism>
<dbReference type="SUPFAM" id="SSF48403">
    <property type="entry name" value="Ankyrin repeat"/>
    <property type="match status" value="1"/>
</dbReference>
<proteinExistence type="predicted"/>
<dbReference type="InterPro" id="IPR036770">
    <property type="entry name" value="Ankyrin_rpt-contain_sf"/>
</dbReference>
<dbReference type="Pfam" id="PF12796">
    <property type="entry name" value="Ank_2"/>
    <property type="match status" value="2"/>
</dbReference>
<gene>
    <name evidence="4" type="ORF">PPERSA_11593</name>
</gene>
<sequence>MENIQILEKFEVDWELLDSENQTPIFLAVLGQNLDALKFLVNNKRQPLNHEFTDHQNRSPFFLACYIGNLDIVKYLYSLGVDVNRQSGLGRSALLKACYLGNVEVTKFLVNLPEIDIELPDQKQRTALHNSVFISQMQIKKQALPVRGIPKQKEIEKGLPDKEFYTYWKQKTLQEEYTGVKIRDSPQCSKLLLEKGHRTEIQDQEGNTPIFSACSSGAMDSLQILLQYKANVNHVNFQKQTPVYLAAYYGRLSMVYKV</sequence>
<dbReference type="PANTHER" id="PTHR24198:SF165">
    <property type="entry name" value="ANKYRIN REPEAT-CONTAINING PROTEIN-RELATED"/>
    <property type="match status" value="1"/>
</dbReference>
<keyword evidence="5" id="KW-1185">Reference proteome</keyword>
<evidence type="ECO:0000313" key="4">
    <source>
        <dbReference type="EMBL" id="KRW98992.1"/>
    </source>
</evidence>
<dbReference type="PROSITE" id="PS50088">
    <property type="entry name" value="ANK_REPEAT"/>
    <property type="match status" value="2"/>
</dbReference>
<evidence type="ECO:0000313" key="5">
    <source>
        <dbReference type="Proteomes" id="UP000054937"/>
    </source>
</evidence>
<dbReference type="PROSITE" id="PS50297">
    <property type="entry name" value="ANK_REP_REGION"/>
    <property type="match status" value="2"/>
</dbReference>
<evidence type="ECO:0000256" key="2">
    <source>
        <dbReference type="ARBA" id="ARBA00023043"/>
    </source>
</evidence>
<name>A0A0V0Q9Y9_PSEPJ</name>
<feature type="repeat" description="ANK" evidence="3">
    <location>
        <begin position="205"/>
        <end position="237"/>
    </location>
</feature>
<keyword evidence="2 3" id="KW-0040">ANK repeat</keyword>
<comment type="caution">
    <text evidence="4">The sequence shown here is derived from an EMBL/GenBank/DDBJ whole genome shotgun (WGS) entry which is preliminary data.</text>
</comment>
<accession>A0A0V0Q9Y9</accession>
<dbReference type="Proteomes" id="UP000054937">
    <property type="component" value="Unassembled WGS sequence"/>
</dbReference>
<dbReference type="InParanoid" id="A0A0V0Q9Y9"/>
<dbReference type="EMBL" id="LDAU01000223">
    <property type="protein sequence ID" value="KRW98992.1"/>
    <property type="molecule type" value="Genomic_DNA"/>
</dbReference>
<dbReference type="Gene3D" id="1.25.40.20">
    <property type="entry name" value="Ankyrin repeat-containing domain"/>
    <property type="match status" value="2"/>
</dbReference>
<feature type="repeat" description="ANK" evidence="3">
    <location>
        <begin position="56"/>
        <end position="88"/>
    </location>
</feature>
<dbReference type="PANTHER" id="PTHR24198">
    <property type="entry name" value="ANKYRIN REPEAT AND PROTEIN KINASE DOMAIN-CONTAINING PROTEIN"/>
    <property type="match status" value="1"/>
</dbReference>
<dbReference type="SMART" id="SM00248">
    <property type="entry name" value="ANK"/>
    <property type="match status" value="4"/>
</dbReference>
<evidence type="ECO:0000256" key="1">
    <source>
        <dbReference type="ARBA" id="ARBA00022737"/>
    </source>
</evidence>
<protein>
    <submittedName>
        <fullName evidence="4">Ankyrin repeat-containing domain</fullName>
    </submittedName>
</protein>
<evidence type="ECO:0000256" key="3">
    <source>
        <dbReference type="PROSITE-ProRule" id="PRU00023"/>
    </source>
</evidence>
<dbReference type="OrthoDB" id="313470at2759"/>
<dbReference type="AlphaFoldDB" id="A0A0V0Q9Y9"/>
<keyword evidence="1" id="KW-0677">Repeat</keyword>